<sequence length="468" mass="53759">MTRCQSFEPFLISHFTDHALNYFFSLFTYLFPLLFPIYFLSSYLFSLFHSSSIFIFFFPSLITTLIPFRDALGYHGGRYEFDYSTESIHADLMRITDGKGITALELRGSKWRVSDDTVMMIATAEGIVQEKEEEKKDNQEKKEEEEKKEENFEDQLRKNIILIPTINEKEKEKKKEPEKKKTDYLPIDEYIYIHIGEQYVECFNDMAGRAPGGSCISGVNFISRNVPKLWDKLSFNSRGGGCGAAMRSTPIGLAFPNLETDIRKLISVSVESGRMTHNNPVGYLGSVAGALFTAYAINKIPIYEWGKKLINEIIPLVVEYIKSSGRDVDSNIKKMDFFIEKWKTYLHERNLDIEKPSFESIKWPDNYDNIKVRDAWIKSVSFSGWGGSSGHDAPLIAWDCLLAAQDNWPELCMRYLNEGDSDSIGILASAWFGAFYGFKNVPKINYQDIEFHDKLIKLADKLYAFSKK</sequence>
<comment type="similarity">
    <text evidence="1">Belongs to the ADP-ribosylglycohydrolase family.</text>
</comment>
<name>A0A9Q0LRQ3_ANAIG</name>
<dbReference type="Gene3D" id="1.10.4080.10">
    <property type="entry name" value="ADP-ribosylation/Crystallin J1"/>
    <property type="match status" value="1"/>
</dbReference>
<organism evidence="11 12">
    <name type="scientific">Anaeramoeba ignava</name>
    <name type="common">Anaerobic marine amoeba</name>
    <dbReference type="NCBI Taxonomy" id="1746090"/>
    <lineage>
        <taxon>Eukaryota</taxon>
        <taxon>Metamonada</taxon>
        <taxon>Anaeramoebidae</taxon>
        <taxon>Anaeramoeba</taxon>
    </lineage>
</organism>
<dbReference type="GO" id="GO:0003875">
    <property type="term" value="F:ADP-ribosylarginine hydrolase activity"/>
    <property type="evidence" value="ECO:0007669"/>
    <property type="project" value="UniProtKB-EC"/>
</dbReference>
<feature type="transmembrane region" description="Helical" evidence="10">
    <location>
        <begin position="20"/>
        <end position="41"/>
    </location>
</feature>
<dbReference type="InterPro" id="IPR036705">
    <property type="entry name" value="Ribosyl_crysJ1_sf"/>
</dbReference>
<protein>
    <recommendedName>
        <fullName evidence="5">ADP-ribosylhydrolase ARH1</fullName>
        <ecNumber evidence="4">3.2.2.19</ecNumber>
    </recommendedName>
    <alternativeName>
        <fullName evidence="6">ADP-ribose-L-arginine cleaving enzyme</fullName>
    </alternativeName>
    <alternativeName>
        <fullName evidence="7">[Protein ADP-ribosylarginine] hydrolase</fullName>
    </alternativeName>
</protein>
<dbReference type="PANTHER" id="PTHR16222">
    <property type="entry name" value="ADP-RIBOSYLGLYCOHYDROLASE"/>
    <property type="match status" value="1"/>
</dbReference>
<dbReference type="SUPFAM" id="SSF101478">
    <property type="entry name" value="ADP-ribosylglycohydrolase"/>
    <property type="match status" value="1"/>
</dbReference>
<keyword evidence="10" id="KW-0812">Transmembrane</keyword>
<dbReference type="OMA" id="YRLAWEQ"/>
<dbReference type="InterPro" id="IPR050792">
    <property type="entry name" value="ADP-ribosylglycohydrolase"/>
</dbReference>
<evidence type="ECO:0000256" key="6">
    <source>
        <dbReference type="ARBA" id="ARBA00049798"/>
    </source>
</evidence>
<accession>A0A9Q0LRQ3</accession>
<keyword evidence="8" id="KW-0460">Magnesium</keyword>
<evidence type="ECO:0000256" key="4">
    <source>
        <dbReference type="ARBA" id="ARBA00049725"/>
    </source>
</evidence>
<evidence type="ECO:0000256" key="1">
    <source>
        <dbReference type="ARBA" id="ARBA00010702"/>
    </source>
</evidence>
<evidence type="ECO:0000256" key="5">
    <source>
        <dbReference type="ARBA" id="ARBA00049773"/>
    </source>
</evidence>
<feature type="binding site" evidence="8">
    <location>
        <position position="422"/>
    </location>
    <ligand>
        <name>Mg(2+)</name>
        <dbReference type="ChEBI" id="CHEBI:18420"/>
        <label>1</label>
    </ligand>
</feature>
<evidence type="ECO:0000256" key="2">
    <source>
        <dbReference type="ARBA" id="ARBA00022801"/>
    </source>
</evidence>
<evidence type="ECO:0000313" key="12">
    <source>
        <dbReference type="Proteomes" id="UP001149090"/>
    </source>
</evidence>
<evidence type="ECO:0000313" key="11">
    <source>
        <dbReference type="EMBL" id="KAJ5077299.1"/>
    </source>
</evidence>
<keyword evidence="10" id="KW-0472">Membrane</keyword>
<evidence type="ECO:0000256" key="7">
    <source>
        <dbReference type="ARBA" id="ARBA00049810"/>
    </source>
</evidence>
<comment type="caution">
    <text evidence="11">The sequence shown here is derived from an EMBL/GenBank/DDBJ whole genome shotgun (WGS) entry which is preliminary data.</text>
</comment>
<gene>
    <name evidence="11" type="ORF">M0811_00619</name>
</gene>
<evidence type="ECO:0000256" key="8">
    <source>
        <dbReference type="PIRSR" id="PIRSR605502-1"/>
    </source>
</evidence>
<keyword evidence="8" id="KW-0479">Metal-binding</keyword>
<dbReference type="EC" id="3.2.2.19" evidence="4"/>
<dbReference type="AlphaFoldDB" id="A0A9Q0LRQ3"/>
<evidence type="ECO:0000256" key="9">
    <source>
        <dbReference type="SAM" id="MobiDB-lite"/>
    </source>
</evidence>
<dbReference type="EMBL" id="JAPDFW010000059">
    <property type="protein sequence ID" value="KAJ5077299.1"/>
    <property type="molecule type" value="Genomic_DNA"/>
</dbReference>
<feature type="region of interest" description="Disordered" evidence="9">
    <location>
        <begin position="129"/>
        <end position="150"/>
    </location>
</feature>
<reference evidence="11" key="1">
    <citation type="submission" date="2022-10" db="EMBL/GenBank/DDBJ databases">
        <title>Novel sulphate-reducing endosymbionts in the free-living metamonad Anaeramoeba.</title>
        <authorList>
            <person name="Jerlstrom-Hultqvist J."/>
            <person name="Cepicka I."/>
            <person name="Gallot-Lavallee L."/>
            <person name="Salas-Leiva D."/>
            <person name="Curtis B.A."/>
            <person name="Zahonova K."/>
            <person name="Pipaliya S."/>
            <person name="Dacks J."/>
            <person name="Roger A.J."/>
        </authorList>
    </citation>
    <scope>NUCLEOTIDE SEQUENCE</scope>
    <source>
        <strain evidence="11">BMAN</strain>
    </source>
</reference>
<evidence type="ECO:0000256" key="3">
    <source>
        <dbReference type="ARBA" id="ARBA00049582"/>
    </source>
</evidence>
<comment type="cofactor">
    <cofactor evidence="8">
        <name>Mg(2+)</name>
        <dbReference type="ChEBI" id="CHEBI:18420"/>
    </cofactor>
    <text evidence="8">Binds 2 magnesium ions per subunit.</text>
</comment>
<keyword evidence="2 11" id="KW-0378">Hydrolase</keyword>
<dbReference type="GO" id="GO:0046872">
    <property type="term" value="F:metal ion binding"/>
    <property type="evidence" value="ECO:0007669"/>
    <property type="project" value="UniProtKB-KW"/>
</dbReference>
<feature type="binding site" evidence="8">
    <location>
        <position position="423"/>
    </location>
    <ligand>
        <name>Mg(2+)</name>
        <dbReference type="ChEBI" id="CHEBI:18420"/>
        <label>1</label>
    </ligand>
</feature>
<dbReference type="OrthoDB" id="10250509at2759"/>
<feature type="transmembrane region" description="Helical" evidence="10">
    <location>
        <begin position="47"/>
        <end position="68"/>
    </location>
</feature>
<dbReference type="Proteomes" id="UP001149090">
    <property type="component" value="Unassembled WGS sequence"/>
</dbReference>
<evidence type="ECO:0000256" key="10">
    <source>
        <dbReference type="SAM" id="Phobius"/>
    </source>
</evidence>
<dbReference type="InterPro" id="IPR005502">
    <property type="entry name" value="Ribosyl_crysJ1"/>
</dbReference>
<keyword evidence="10" id="KW-1133">Transmembrane helix</keyword>
<dbReference type="Pfam" id="PF03747">
    <property type="entry name" value="ADP_ribosyl_GH"/>
    <property type="match status" value="1"/>
</dbReference>
<feature type="binding site" evidence="8">
    <location>
        <position position="420"/>
    </location>
    <ligand>
        <name>Mg(2+)</name>
        <dbReference type="ChEBI" id="CHEBI:18420"/>
        <label>1</label>
    </ligand>
</feature>
<proteinExistence type="inferred from homology"/>
<keyword evidence="12" id="KW-1185">Reference proteome</keyword>
<comment type="function">
    <text evidence="3">Specifically acts as an arginine mono-ADP-ribosylhydrolase by mediating the removal of mono-ADP-ribose attached to arginine residues on proteins.</text>
</comment>
<dbReference type="PANTHER" id="PTHR16222:SF26">
    <property type="entry name" value="ADP-RIBOSYLHYDROLASE ARH1"/>
    <property type="match status" value="1"/>
</dbReference>